<evidence type="ECO:0000313" key="4">
    <source>
        <dbReference type="Proteomes" id="UP000232875"/>
    </source>
</evidence>
<feature type="transmembrane region" description="Helical" evidence="2">
    <location>
        <begin position="16"/>
        <end position="36"/>
    </location>
</feature>
<gene>
    <name evidence="3" type="ORF">MVES_000708</name>
</gene>
<keyword evidence="2" id="KW-0812">Transmembrane</keyword>
<feature type="transmembrane region" description="Helical" evidence="2">
    <location>
        <begin position="166"/>
        <end position="190"/>
    </location>
</feature>
<name>A0A2N1JGK0_9BASI</name>
<dbReference type="GO" id="GO:0055088">
    <property type="term" value="P:lipid homeostasis"/>
    <property type="evidence" value="ECO:0007669"/>
    <property type="project" value="TreeGrafter"/>
</dbReference>
<feature type="transmembrane region" description="Helical" evidence="2">
    <location>
        <begin position="202"/>
        <end position="221"/>
    </location>
</feature>
<keyword evidence="4" id="KW-1185">Reference proteome</keyword>
<dbReference type="PANTHER" id="PTHR13439">
    <property type="entry name" value="CT120 PROTEIN"/>
    <property type="match status" value="1"/>
</dbReference>
<evidence type="ECO:0000256" key="1">
    <source>
        <dbReference type="SAM" id="Coils"/>
    </source>
</evidence>
<evidence type="ECO:0008006" key="5">
    <source>
        <dbReference type="Google" id="ProtNLM"/>
    </source>
</evidence>
<dbReference type="OrthoDB" id="341353at2759"/>
<feature type="transmembrane region" description="Helical" evidence="2">
    <location>
        <begin position="119"/>
        <end position="135"/>
    </location>
</feature>
<proteinExistence type="predicted"/>
<evidence type="ECO:0000256" key="2">
    <source>
        <dbReference type="SAM" id="Phobius"/>
    </source>
</evidence>
<evidence type="ECO:0000313" key="3">
    <source>
        <dbReference type="EMBL" id="PKI85670.1"/>
    </source>
</evidence>
<organism evidence="3 4">
    <name type="scientific">Malassezia vespertilionis</name>
    <dbReference type="NCBI Taxonomy" id="2020962"/>
    <lineage>
        <taxon>Eukaryota</taxon>
        <taxon>Fungi</taxon>
        <taxon>Dikarya</taxon>
        <taxon>Basidiomycota</taxon>
        <taxon>Ustilaginomycotina</taxon>
        <taxon>Malasseziomycetes</taxon>
        <taxon>Malasseziales</taxon>
        <taxon>Malasseziaceae</taxon>
        <taxon>Malassezia</taxon>
    </lineage>
</organism>
<keyword evidence="1" id="KW-0175">Coiled coil</keyword>
<sequence>MERFAELAADIRIQTFAASVALIQMVYQLFASTLYAGKSDEQMRKRSWIITTFSAFLVSCVSLPYVFDLLYSGMLWTEVTPHRELIADPLTMFFTAYLASDLGVGMLCYRKFVNVSSGWVHHSVYIVLCLILLRNRWTNCFATGLIMEVPTWIMGIGALNPKLRSYWAFTLSFVLTRIVFHAIVIYSLVLPTGRYVNAALPSFGPLIICSLAFPMHVVWAYKSIRSLIRRMHKLSAQAKELELERKAAIEEATRMLDSADSLQQQQGIYQLSQTLGTGTRAEPEVRARARALVSNAVYKLWHNAPEAWRKSYSEEIEQCKQQGLDVASMPRSTLVRRALGRHLLDRSKRGHNIPAVNEDDEDDLEDWMSVTSMNGPAPAHQIPRGGRKVSLGKGINISMPRELEPLLNGQNYIVSEFPVERERGTRRQRIVGEMRRRLEVARRDMVVF</sequence>
<dbReference type="STRING" id="2020962.A0A2N1JGK0"/>
<dbReference type="InterPro" id="IPR050846">
    <property type="entry name" value="TLCD"/>
</dbReference>
<feature type="transmembrane region" description="Helical" evidence="2">
    <location>
        <begin position="48"/>
        <end position="67"/>
    </location>
</feature>
<feature type="transmembrane region" description="Helical" evidence="2">
    <location>
        <begin position="141"/>
        <end position="159"/>
    </location>
</feature>
<keyword evidence="2" id="KW-1133">Transmembrane helix</keyword>
<dbReference type="EMBL" id="KZ454987">
    <property type="protein sequence ID" value="PKI85670.1"/>
    <property type="molecule type" value="Genomic_DNA"/>
</dbReference>
<dbReference type="Proteomes" id="UP000232875">
    <property type="component" value="Unassembled WGS sequence"/>
</dbReference>
<dbReference type="PANTHER" id="PTHR13439:SF72">
    <property type="entry name" value="TLC DOMAIN-CONTAINING PROTEIN"/>
    <property type="match status" value="1"/>
</dbReference>
<keyword evidence="2" id="KW-0472">Membrane</keyword>
<accession>A0A2N1JGK0</accession>
<reference evidence="3 4" key="1">
    <citation type="submission" date="2017-10" db="EMBL/GenBank/DDBJ databases">
        <title>A novel species of cold-tolerant Malassezia isolated from bats.</title>
        <authorList>
            <person name="Lorch J.M."/>
            <person name="Palmer J.M."/>
            <person name="Vanderwolf K.J."/>
            <person name="Schmidt K.Z."/>
            <person name="Verant M.L."/>
            <person name="Weller T.J."/>
            <person name="Blehert D.S."/>
        </authorList>
    </citation>
    <scope>NUCLEOTIDE SEQUENCE [LARGE SCALE GENOMIC DNA]</scope>
    <source>
        <strain evidence="3 4">NWHC:44797-103</strain>
    </source>
</reference>
<dbReference type="AlphaFoldDB" id="A0A2N1JGK0"/>
<protein>
    <recommendedName>
        <fullName evidence="5">TLC domain-containing protein</fullName>
    </recommendedName>
</protein>
<feature type="transmembrane region" description="Helical" evidence="2">
    <location>
        <begin position="87"/>
        <end position="107"/>
    </location>
</feature>
<feature type="coiled-coil region" evidence="1">
    <location>
        <begin position="224"/>
        <end position="258"/>
    </location>
</feature>
<dbReference type="GO" id="GO:0005783">
    <property type="term" value="C:endoplasmic reticulum"/>
    <property type="evidence" value="ECO:0007669"/>
    <property type="project" value="TreeGrafter"/>
</dbReference>